<protein>
    <submittedName>
        <fullName evidence="2">Uncharacterized protein</fullName>
    </submittedName>
</protein>
<evidence type="ECO:0000256" key="1">
    <source>
        <dbReference type="SAM" id="Phobius"/>
    </source>
</evidence>
<keyword evidence="1" id="KW-0812">Transmembrane</keyword>
<dbReference type="EMBL" id="HBGU01020686">
    <property type="protein sequence ID" value="CAD9434550.1"/>
    <property type="molecule type" value="Transcribed_RNA"/>
</dbReference>
<gene>
    <name evidence="2" type="ORF">CBRE1094_LOCUS11329</name>
</gene>
<feature type="transmembrane region" description="Helical" evidence="1">
    <location>
        <begin position="20"/>
        <end position="44"/>
    </location>
</feature>
<keyword evidence="1" id="KW-0472">Membrane</keyword>
<evidence type="ECO:0000313" key="2">
    <source>
        <dbReference type="EMBL" id="CAD9434550.1"/>
    </source>
</evidence>
<sequence>MLLPPPPPLSLLLLPPQLLLLLSLLRVVFIFSLLHAVLLNAVLLNVATIPCSASTPSTPYTSTCAARTVCTLACACELAAPRYITMVLAARTRAHRGDSRSARARIGYSSHTCQSIGCT</sequence>
<keyword evidence="1" id="KW-1133">Transmembrane helix</keyword>
<accession>A0A7S2CSQ3</accession>
<proteinExistence type="predicted"/>
<dbReference type="AlphaFoldDB" id="A0A7S2CSQ3"/>
<organism evidence="2">
    <name type="scientific">Haptolina brevifila</name>
    <dbReference type="NCBI Taxonomy" id="156173"/>
    <lineage>
        <taxon>Eukaryota</taxon>
        <taxon>Haptista</taxon>
        <taxon>Haptophyta</taxon>
        <taxon>Prymnesiophyceae</taxon>
        <taxon>Prymnesiales</taxon>
        <taxon>Prymnesiaceae</taxon>
        <taxon>Haptolina</taxon>
    </lineage>
</organism>
<reference evidence="2" key="1">
    <citation type="submission" date="2021-01" db="EMBL/GenBank/DDBJ databases">
        <authorList>
            <person name="Corre E."/>
            <person name="Pelletier E."/>
            <person name="Niang G."/>
            <person name="Scheremetjew M."/>
            <person name="Finn R."/>
            <person name="Kale V."/>
            <person name="Holt S."/>
            <person name="Cochrane G."/>
            <person name="Meng A."/>
            <person name="Brown T."/>
            <person name="Cohen L."/>
        </authorList>
    </citation>
    <scope>NUCLEOTIDE SEQUENCE</scope>
    <source>
        <strain evidence="2">UTEX LB 985</strain>
    </source>
</reference>
<name>A0A7S2CSQ3_9EUKA</name>